<name>A0ABW3MH42_9PSEU</name>
<accession>A0ABW3MH42</accession>
<organism evidence="1 2">
    <name type="scientific">Kibdelosporangium lantanae</name>
    <dbReference type="NCBI Taxonomy" id="1497396"/>
    <lineage>
        <taxon>Bacteria</taxon>
        <taxon>Bacillati</taxon>
        <taxon>Actinomycetota</taxon>
        <taxon>Actinomycetes</taxon>
        <taxon>Pseudonocardiales</taxon>
        <taxon>Pseudonocardiaceae</taxon>
        <taxon>Kibdelosporangium</taxon>
    </lineage>
</organism>
<dbReference type="Proteomes" id="UP001597045">
    <property type="component" value="Unassembled WGS sequence"/>
</dbReference>
<sequence>MSLARREICAPVAWRSGWRRTFPTSASRPSPRMRLGHASYCDQLTFGVTADFGTADLVSAANRITPAPRVRHLAAVTSCARR</sequence>
<proteinExistence type="predicted"/>
<evidence type="ECO:0000313" key="2">
    <source>
        <dbReference type="Proteomes" id="UP001597045"/>
    </source>
</evidence>
<dbReference type="EMBL" id="JBHTIS010001624">
    <property type="protein sequence ID" value="MFD1048489.1"/>
    <property type="molecule type" value="Genomic_DNA"/>
</dbReference>
<keyword evidence="2" id="KW-1185">Reference proteome</keyword>
<comment type="caution">
    <text evidence="1">The sequence shown here is derived from an EMBL/GenBank/DDBJ whole genome shotgun (WGS) entry which is preliminary data.</text>
</comment>
<protein>
    <submittedName>
        <fullName evidence="1">Uncharacterized protein</fullName>
    </submittedName>
</protein>
<reference evidence="2" key="1">
    <citation type="journal article" date="2019" name="Int. J. Syst. Evol. Microbiol.">
        <title>The Global Catalogue of Microorganisms (GCM) 10K type strain sequencing project: providing services to taxonomists for standard genome sequencing and annotation.</title>
        <authorList>
            <consortium name="The Broad Institute Genomics Platform"/>
            <consortium name="The Broad Institute Genome Sequencing Center for Infectious Disease"/>
            <person name="Wu L."/>
            <person name="Ma J."/>
        </authorList>
    </citation>
    <scope>NUCLEOTIDE SEQUENCE [LARGE SCALE GENOMIC DNA]</scope>
    <source>
        <strain evidence="2">JCM 31486</strain>
    </source>
</reference>
<evidence type="ECO:0000313" key="1">
    <source>
        <dbReference type="EMBL" id="MFD1048489.1"/>
    </source>
</evidence>
<gene>
    <name evidence="1" type="ORF">ACFQ1S_24635</name>
</gene>